<evidence type="ECO:0000313" key="2">
    <source>
        <dbReference type="EMBL" id="GFE09798.1"/>
    </source>
</evidence>
<comment type="caution">
    <text evidence="2">The sequence shown here is derived from an EMBL/GenBank/DDBJ whole genome shotgun (WGS) entry which is preliminary data.</text>
</comment>
<dbReference type="AlphaFoldDB" id="A0A640SFB1"/>
<sequence length="294" mass="31347">MIVLTAPTSTIGRLLVDDLLDRGAPLRLVARDPSRLAPEVRERAEVIEGSHGDAAVIDRACDGAETVFWLAPDNPAATNAETVYVDFTRPACEAFARHGVKRVVGISALGRGTPMAGRAGTVTASLAMNDLIAASGVAYRAVSCPSFMHNLLRQVGAIKEQGMFFLMADPDLQNPTVATRDIAATAARLLLDDSWKGSGQVACLGPEDLSPNEMARIISEVLGTEIGYRQIPGAALKERMTGFGMTDAMAQAMVDMFDAKNQGLDNAEPRTAESTTPTTFRQWCEEVLKPAVTA</sequence>
<dbReference type="RefSeq" id="WP_159482443.1">
    <property type="nucleotide sequence ID" value="NZ_BAAATH010000007.1"/>
</dbReference>
<dbReference type="EMBL" id="BLIN01000005">
    <property type="protein sequence ID" value="GFE09798.1"/>
    <property type="molecule type" value="Genomic_DNA"/>
</dbReference>
<evidence type="ECO:0000259" key="1">
    <source>
        <dbReference type="Pfam" id="PF13460"/>
    </source>
</evidence>
<gene>
    <name evidence="2" type="ORF">Scani_60660</name>
</gene>
<dbReference type="Gene3D" id="3.90.25.10">
    <property type="entry name" value="UDP-galactose 4-epimerase, domain 1"/>
    <property type="match status" value="1"/>
</dbReference>
<feature type="domain" description="NAD(P)-binding" evidence="1">
    <location>
        <begin position="9"/>
        <end position="192"/>
    </location>
</feature>
<dbReference type="Pfam" id="PF13460">
    <property type="entry name" value="NAD_binding_10"/>
    <property type="match status" value="1"/>
</dbReference>
<dbReference type="OrthoDB" id="4632815at2"/>
<dbReference type="PANTHER" id="PTHR43162:SF1">
    <property type="entry name" value="PRESTALK A DIFFERENTIATION PROTEIN A"/>
    <property type="match status" value="1"/>
</dbReference>
<dbReference type="Gene3D" id="3.40.50.720">
    <property type="entry name" value="NAD(P)-binding Rossmann-like Domain"/>
    <property type="match status" value="1"/>
</dbReference>
<name>A0A640SFB1_9ACTN</name>
<dbReference type="Proteomes" id="UP000435837">
    <property type="component" value="Unassembled WGS sequence"/>
</dbReference>
<dbReference type="InterPro" id="IPR036291">
    <property type="entry name" value="NAD(P)-bd_dom_sf"/>
</dbReference>
<dbReference type="InterPro" id="IPR016040">
    <property type="entry name" value="NAD(P)-bd_dom"/>
</dbReference>
<reference evidence="2 3" key="1">
    <citation type="submission" date="2019-12" db="EMBL/GenBank/DDBJ databases">
        <title>Whole genome shotgun sequence of Streptomyces caniferus NBRC 15389.</title>
        <authorList>
            <person name="Ichikawa N."/>
            <person name="Kimura A."/>
            <person name="Kitahashi Y."/>
            <person name="Komaki H."/>
            <person name="Tamura T."/>
        </authorList>
    </citation>
    <scope>NUCLEOTIDE SEQUENCE [LARGE SCALE GENOMIC DNA]</scope>
    <source>
        <strain evidence="2 3">NBRC 15389</strain>
    </source>
</reference>
<accession>A0A640SFB1</accession>
<dbReference type="InterPro" id="IPR051604">
    <property type="entry name" value="Ergot_Alk_Oxidoreductase"/>
</dbReference>
<proteinExistence type="predicted"/>
<evidence type="ECO:0000313" key="3">
    <source>
        <dbReference type="Proteomes" id="UP000435837"/>
    </source>
</evidence>
<organism evidence="2 3">
    <name type="scientific">Streptomyces caniferus</name>
    <dbReference type="NCBI Taxonomy" id="285557"/>
    <lineage>
        <taxon>Bacteria</taxon>
        <taxon>Bacillati</taxon>
        <taxon>Actinomycetota</taxon>
        <taxon>Actinomycetes</taxon>
        <taxon>Kitasatosporales</taxon>
        <taxon>Streptomycetaceae</taxon>
        <taxon>Streptomyces</taxon>
    </lineage>
</organism>
<dbReference type="SUPFAM" id="SSF51735">
    <property type="entry name" value="NAD(P)-binding Rossmann-fold domains"/>
    <property type="match status" value="1"/>
</dbReference>
<protein>
    <submittedName>
        <fullName evidence="2">NmrA family transcriptional regulator</fullName>
    </submittedName>
</protein>
<dbReference type="PANTHER" id="PTHR43162">
    <property type="match status" value="1"/>
</dbReference>